<dbReference type="InterPro" id="IPR002051">
    <property type="entry name" value="Haem_Oase"/>
</dbReference>
<protein>
    <submittedName>
        <fullName evidence="7">Heme oxygenase 2</fullName>
    </submittedName>
</protein>
<dbReference type="InterPro" id="IPR016084">
    <property type="entry name" value="Haem_Oase-like_multi-hlx"/>
</dbReference>
<sequence length="290" mass="33594">MLLTAKPTQLQQPWLPFPPSLTLPNRTRLNTRRRIIILNNSNENNNSNSSSSSSSYPPLVRKRNRYRKLYPGETTGITEEMRFVAMKLYNDKTNKTVVNNTTSVVVQDDEGQIPDTWYPSMKGFLRFLVDNQLVFATLERIVDDSDNVSYAYLRKTGLERSEAILKDLEWLKEEGVEIPNPSSPGTTYAKYLEELAERSAPLFLSHFYNIHFSHITAGQVITKQVSEKLLEGKELEFCKWEGDVQEMLKDVREKLNVLAEHWGRDEKNKCLRETKKSFQFMGQIVRLIIL</sequence>
<comment type="similarity">
    <text evidence="2">Belongs to the heme oxygenase family.</text>
</comment>
<dbReference type="EMBL" id="HQ652868">
    <property type="protein sequence ID" value="ADV15621.1"/>
    <property type="molecule type" value="mRNA"/>
</dbReference>
<dbReference type="PANTHER" id="PTHR35703:SF1">
    <property type="entry name" value="INACTIVE HEME OXYGENASE 2, CHLOROPLASTIC-RELATED"/>
    <property type="match status" value="1"/>
</dbReference>
<dbReference type="GO" id="GO:0010024">
    <property type="term" value="P:phytochromobilin biosynthetic process"/>
    <property type="evidence" value="ECO:0007669"/>
    <property type="project" value="TreeGrafter"/>
</dbReference>
<dbReference type="InterPro" id="IPR016053">
    <property type="entry name" value="Haem_Oase-like"/>
</dbReference>
<reference evidence="7" key="2">
    <citation type="journal article" date="2011" name="Appl. Biochem. Biotechnol.">
        <title>Cloning and Characterization of a Heme Oxygenase-2 Gene from Alfalfa (Medicago sativa L.).</title>
        <authorList>
            <person name="Fu G.Q."/>
            <person name="Jin Q.J."/>
            <person name="Lin Y.T."/>
            <person name="Feng J.F."/>
            <person name="Nie L."/>
            <person name="Shen W.B."/>
            <person name="Zheng T.Q."/>
        </authorList>
    </citation>
    <scope>NUCLEOTIDE SEQUENCE</scope>
</reference>
<proteinExistence type="evidence at transcript level"/>
<name>E7ECB3_MEDSA</name>
<gene>
    <name evidence="7" type="primary">HO2</name>
</gene>
<keyword evidence="5" id="KW-0934">Plastid</keyword>
<dbReference type="AlphaFoldDB" id="E7ECB3"/>
<evidence type="ECO:0000256" key="3">
    <source>
        <dbReference type="ARBA" id="ARBA00022528"/>
    </source>
</evidence>
<evidence type="ECO:0000256" key="1">
    <source>
        <dbReference type="ARBA" id="ARBA00004229"/>
    </source>
</evidence>
<keyword evidence="3" id="KW-0150">Chloroplast</keyword>
<evidence type="ECO:0000256" key="4">
    <source>
        <dbReference type="ARBA" id="ARBA00022531"/>
    </source>
</evidence>
<accession>E7ECB3</accession>
<dbReference type="SUPFAM" id="SSF48613">
    <property type="entry name" value="Heme oxygenase-like"/>
    <property type="match status" value="1"/>
</dbReference>
<dbReference type="InterPro" id="IPR016951">
    <property type="entry name" value="Haem_Oase_decyc_pln"/>
</dbReference>
<dbReference type="Pfam" id="PF01126">
    <property type="entry name" value="Heme_oxygenase"/>
    <property type="match status" value="1"/>
</dbReference>
<reference evidence="7" key="1">
    <citation type="submission" date="2010-11" db="EMBL/GenBank/DDBJ databases">
        <title>Characteristics and Expression Analysis of a Heme Oxygenase-2 Gene MsHO-2 in Medicago sativa L.</title>
        <authorList>
            <person name="Fu G."/>
            <person name="Cao Z."/>
            <person name="Shen W."/>
        </authorList>
    </citation>
    <scope>NUCLEOTIDE SEQUENCE</scope>
</reference>
<organism evidence="7">
    <name type="scientific">Medicago sativa</name>
    <name type="common">Alfalfa</name>
    <dbReference type="NCBI Taxonomy" id="3879"/>
    <lineage>
        <taxon>Eukaryota</taxon>
        <taxon>Viridiplantae</taxon>
        <taxon>Streptophyta</taxon>
        <taxon>Embryophyta</taxon>
        <taxon>Tracheophyta</taxon>
        <taxon>Spermatophyta</taxon>
        <taxon>Magnoliopsida</taxon>
        <taxon>eudicotyledons</taxon>
        <taxon>Gunneridae</taxon>
        <taxon>Pentapetalae</taxon>
        <taxon>rosids</taxon>
        <taxon>fabids</taxon>
        <taxon>Fabales</taxon>
        <taxon>Fabaceae</taxon>
        <taxon>Papilionoideae</taxon>
        <taxon>50 kb inversion clade</taxon>
        <taxon>NPAAA clade</taxon>
        <taxon>Hologalegina</taxon>
        <taxon>IRL clade</taxon>
        <taxon>Trifolieae</taxon>
        <taxon>Medicago</taxon>
    </lineage>
</organism>
<dbReference type="GO" id="GO:0015979">
    <property type="term" value="P:photosynthesis"/>
    <property type="evidence" value="ECO:0007669"/>
    <property type="project" value="UniProtKB-KW"/>
</dbReference>
<evidence type="ECO:0000256" key="2">
    <source>
        <dbReference type="ARBA" id="ARBA00006134"/>
    </source>
</evidence>
<evidence type="ECO:0000256" key="6">
    <source>
        <dbReference type="ARBA" id="ARBA00022946"/>
    </source>
</evidence>
<keyword evidence="6" id="KW-0809">Transit peptide</keyword>
<comment type="subcellular location">
    <subcellularLocation>
        <location evidence="1">Plastid</location>
        <location evidence="1">Chloroplast</location>
    </subcellularLocation>
</comment>
<evidence type="ECO:0000313" key="7">
    <source>
        <dbReference type="EMBL" id="ADV15621.1"/>
    </source>
</evidence>
<keyword evidence="4" id="KW-0602">Photosynthesis</keyword>
<dbReference type="Gene3D" id="1.20.910.10">
    <property type="entry name" value="Heme oxygenase-like"/>
    <property type="match status" value="1"/>
</dbReference>
<dbReference type="PANTHER" id="PTHR35703">
    <property type="entry name" value="HEME OXYGENASE 1, CHLOROPLASTIC-RELATED"/>
    <property type="match status" value="1"/>
</dbReference>
<dbReference type="GO" id="GO:0006788">
    <property type="term" value="P:heme oxidation"/>
    <property type="evidence" value="ECO:0007669"/>
    <property type="project" value="InterPro"/>
</dbReference>
<dbReference type="CDD" id="cd19165">
    <property type="entry name" value="HemeO"/>
    <property type="match status" value="1"/>
</dbReference>
<dbReference type="GO" id="GO:0004392">
    <property type="term" value="F:heme oxygenase (decyclizing) activity"/>
    <property type="evidence" value="ECO:0007669"/>
    <property type="project" value="InterPro"/>
</dbReference>
<evidence type="ECO:0000256" key="5">
    <source>
        <dbReference type="ARBA" id="ARBA00022640"/>
    </source>
</evidence>
<dbReference type="GO" id="GO:0009507">
    <property type="term" value="C:chloroplast"/>
    <property type="evidence" value="ECO:0007669"/>
    <property type="project" value="UniProtKB-SubCell"/>
</dbReference>